<comment type="caution">
    <text evidence="2">The sequence shown here is derived from an EMBL/GenBank/DDBJ whole genome shotgun (WGS) entry which is preliminary data.</text>
</comment>
<sequence>MRIAIVTDSTCDLPQDLIFQYNIREVPLRVIMQGKVSYDNRYDFDRSDYYKQLLNGKEQARFEAPTVDEFVQVYKKICLEADAVLSIHESSRLSDTVKNARAAALQAKDSIKKMRNQKNIGIPFQVSVIDSQVTSIGTGLIVLRAAEIITRQVSFRRLSNALEKLAEQIFFYAIPSEPAYLRAAKEITKISLLEAGIATFTDQKPIAMIHKGQFKLLEKVKGYDAAIAEASKRLLTQLQERRSYEKVGFVFSGNTNKLDEISAVLQAKTELASMGLGSVIGTMNPTLARYLGPNAIGMSIINDDISVTDLAEIK</sequence>
<dbReference type="EMBL" id="PHFL01000008">
    <property type="protein sequence ID" value="RFM25177.1"/>
    <property type="molecule type" value="Genomic_DNA"/>
</dbReference>
<dbReference type="Gene3D" id="3.30.1180.10">
    <property type="match status" value="1"/>
</dbReference>
<evidence type="ECO:0000256" key="1">
    <source>
        <dbReference type="ARBA" id="ARBA00023121"/>
    </source>
</evidence>
<dbReference type="GO" id="GO:0008289">
    <property type="term" value="F:lipid binding"/>
    <property type="evidence" value="ECO:0007669"/>
    <property type="project" value="UniProtKB-KW"/>
</dbReference>
<name>A0A395M333_9BACT</name>
<protein>
    <submittedName>
        <fullName evidence="2">DegV family EDD domain-containing protein</fullName>
    </submittedName>
</protein>
<keyword evidence="1" id="KW-0446">Lipid-binding</keyword>
<dbReference type="NCBIfam" id="TIGR00762">
    <property type="entry name" value="DegV"/>
    <property type="match status" value="1"/>
</dbReference>
<reference evidence="2 3" key="1">
    <citation type="journal article" date="2011" name="ISME J.">
        <title>Community ecology of hot spring cyanobacterial mats: predominant populations and their functional potential.</title>
        <authorList>
            <person name="Klatt C.G."/>
            <person name="Wood J.M."/>
            <person name="Rusch D.B."/>
            <person name="Bateson M.M."/>
            <person name="Hamamura N."/>
            <person name="Heidelberg J.F."/>
            <person name="Grossman A.R."/>
            <person name="Bhaya D."/>
            <person name="Cohan F.M."/>
            <person name="Kuhl M."/>
            <person name="Bryant D.A."/>
            <person name="Ward D.M."/>
        </authorList>
    </citation>
    <scope>NUCLEOTIDE SEQUENCE [LARGE SCALE GENOMIC DNA]</scope>
    <source>
        <strain evidence="2">OS</strain>
    </source>
</reference>
<dbReference type="Proteomes" id="UP000266389">
    <property type="component" value="Unassembled WGS sequence"/>
</dbReference>
<dbReference type="InterPro" id="IPR050270">
    <property type="entry name" value="DegV_domain_contain"/>
</dbReference>
<dbReference type="Pfam" id="PF02645">
    <property type="entry name" value="DegV"/>
    <property type="match status" value="1"/>
</dbReference>
<dbReference type="InterPro" id="IPR043168">
    <property type="entry name" value="DegV_C"/>
</dbReference>
<evidence type="ECO:0000313" key="2">
    <source>
        <dbReference type="EMBL" id="RFM25177.1"/>
    </source>
</evidence>
<dbReference type="PROSITE" id="PS51482">
    <property type="entry name" value="DEGV"/>
    <property type="match status" value="1"/>
</dbReference>
<dbReference type="Gene3D" id="3.40.50.10170">
    <property type="match status" value="1"/>
</dbReference>
<dbReference type="AlphaFoldDB" id="A0A395M333"/>
<gene>
    <name evidence="2" type="ORF">D0433_01960</name>
</gene>
<evidence type="ECO:0000313" key="3">
    <source>
        <dbReference type="Proteomes" id="UP000266389"/>
    </source>
</evidence>
<accession>A0A395M333</accession>
<organism evidence="2 3">
    <name type="scientific">Candidatus Thermochlorobacter aerophilus</name>
    <dbReference type="NCBI Taxonomy" id="1868324"/>
    <lineage>
        <taxon>Bacteria</taxon>
        <taxon>Pseudomonadati</taxon>
        <taxon>Chlorobiota</taxon>
        <taxon>Chlorobiia</taxon>
        <taxon>Chlorobiales</taxon>
        <taxon>Candidatus Thermochlorobacteriaceae</taxon>
        <taxon>Candidatus Thermochlorobacter</taxon>
    </lineage>
</organism>
<dbReference type="PANTHER" id="PTHR33434:SF2">
    <property type="entry name" value="FATTY ACID-BINDING PROTEIN TM_1468"/>
    <property type="match status" value="1"/>
</dbReference>
<proteinExistence type="predicted"/>
<dbReference type="PANTHER" id="PTHR33434">
    <property type="entry name" value="DEGV DOMAIN-CONTAINING PROTEIN DR_1986-RELATED"/>
    <property type="match status" value="1"/>
</dbReference>
<dbReference type="SUPFAM" id="SSF82549">
    <property type="entry name" value="DAK1/DegV-like"/>
    <property type="match status" value="1"/>
</dbReference>
<dbReference type="InterPro" id="IPR003797">
    <property type="entry name" value="DegV"/>
</dbReference>